<keyword evidence="1" id="KW-0732">Signal</keyword>
<organism evidence="2 3">
    <name type="scientific">Phytophthora fragariae</name>
    <dbReference type="NCBI Taxonomy" id="53985"/>
    <lineage>
        <taxon>Eukaryota</taxon>
        <taxon>Sar</taxon>
        <taxon>Stramenopiles</taxon>
        <taxon>Oomycota</taxon>
        <taxon>Peronosporomycetes</taxon>
        <taxon>Peronosporales</taxon>
        <taxon>Peronosporaceae</taxon>
        <taxon>Phytophthora</taxon>
    </lineage>
</organism>
<reference evidence="2 3" key="1">
    <citation type="submission" date="2018-09" db="EMBL/GenBank/DDBJ databases">
        <title>Genomic investigation of the strawberry pathogen Phytophthora fragariae indicates pathogenicity is determined by transcriptional variation in three key races.</title>
        <authorList>
            <person name="Adams T.M."/>
            <person name="Armitage A.D."/>
            <person name="Sobczyk M.K."/>
            <person name="Bates H.J."/>
            <person name="Dunwell J.M."/>
            <person name="Nellist C.F."/>
            <person name="Harrison R.J."/>
        </authorList>
    </citation>
    <scope>NUCLEOTIDE SEQUENCE [LARGE SCALE GENOMIC DNA]</scope>
    <source>
        <strain evidence="2 3">NOV-77</strain>
    </source>
</reference>
<dbReference type="Proteomes" id="UP000486351">
    <property type="component" value="Unassembled WGS sequence"/>
</dbReference>
<name>A0A6G0QWV6_9STRA</name>
<evidence type="ECO:0000313" key="2">
    <source>
        <dbReference type="EMBL" id="KAE9305929.1"/>
    </source>
</evidence>
<sequence length="70" mass="7799">MQQRWRRRARVNSGEVTAVELALVVVSAQPVAAAINRWGGYDNPRMHVAHRILDGNVKFGHPVGSGERRP</sequence>
<dbReference type="EMBL" id="QXFY01001953">
    <property type="protein sequence ID" value="KAE9305929.1"/>
    <property type="molecule type" value="Genomic_DNA"/>
</dbReference>
<comment type="caution">
    <text evidence="2">The sequence shown here is derived from an EMBL/GenBank/DDBJ whole genome shotgun (WGS) entry which is preliminary data.</text>
</comment>
<evidence type="ECO:0000256" key="1">
    <source>
        <dbReference type="SAM" id="SignalP"/>
    </source>
</evidence>
<feature type="chain" id="PRO_5026272675" evidence="1">
    <location>
        <begin position="34"/>
        <end position="70"/>
    </location>
</feature>
<accession>A0A6G0QWV6</accession>
<proteinExistence type="predicted"/>
<gene>
    <name evidence="2" type="ORF">PF008_g21597</name>
</gene>
<evidence type="ECO:0000313" key="3">
    <source>
        <dbReference type="Proteomes" id="UP000486351"/>
    </source>
</evidence>
<dbReference type="AlphaFoldDB" id="A0A6G0QWV6"/>
<protein>
    <submittedName>
        <fullName evidence="2">Uncharacterized protein</fullName>
    </submittedName>
</protein>
<feature type="signal peptide" evidence="1">
    <location>
        <begin position="1"/>
        <end position="33"/>
    </location>
</feature>